<feature type="compositionally biased region" description="Polar residues" evidence="1">
    <location>
        <begin position="229"/>
        <end position="243"/>
    </location>
</feature>
<proteinExistence type="predicted"/>
<sequence>MSPINGDKMKNSPVPNDIPKVIGPIAGDIFKGAATATAIPAVLTPSGDAEIPKSEHIDNETPKGEQKAYETPTVLTPTDDDAETSIAEDISDETPTVLTPSDDAETSIDEDISDETPTVFTPTDDAETTTAEDISDDTIQDFDPDTGNVPIGTATIVNIPNVGITIAGYTILRGIPPTKSSSESTPANDEEIDMEAISDDLPPYMTTEDKAGTETPFTYETKTTYGTTSSDKAQPDTETSTPLNKKPAGVTPLPKDHVERKTTPKITTGLRVPRYPDIKADLASSTTVEDYNTTLSVQYGNKVDPRRRYAIVTKKLTNEIAKNFTAVIKKLFHEVNAKLPTMFKNLTKPELHFFGFLISQQSIQIGNDTVEVEMAVKSKFSEIQNNMCIKIRVDILAYVLTLSHERFY</sequence>
<feature type="region of interest" description="Disordered" evidence="1">
    <location>
        <begin position="1"/>
        <end position="24"/>
    </location>
</feature>
<protein>
    <submittedName>
        <fullName evidence="2">Uncharacterized protein</fullName>
    </submittedName>
</protein>
<name>A0A9P0FSF3_CHRIL</name>
<organism evidence="2 3">
    <name type="scientific">Chrysodeixis includens</name>
    <name type="common">Soybean looper</name>
    <name type="synonym">Pseudoplusia includens</name>
    <dbReference type="NCBI Taxonomy" id="689277"/>
    <lineage>
        <taxon>Eukaryota</taxon>
        <taxon>Metazoa</taxon>
        <taxon>Ecdysozoa</taxon>
        <taxon>Arthropoda</taxon>
        <taxon>Hexapoda</taxon>
        <taxon>Insecta</taxon>
        <taxon>Pterygota</taxon>
        <taxon>Neoptera</taxon>
        <taxon>Endopterygota</taxon>
        <taxon>Lepidoptera</taxon>
        <taxon>Glossata</taxon>
        <taxon>Ditrysia</taxon>
        <taxon>Noctuoidea</taxon>
        <taxon>Noctuidae</taxon>
        <taxon>Plusiinae</taxon>
        <taxon>Chrysodeixis</taxon>
    </lineage>
</organism>
<dbReference type="Proteomes" id="UP001154114">
    <property type="component" value="Chromosome 1"/>
</dbReference>
<gene>
    <name evidence="2" type="ORF">CINC_LOCUS297</name>
</gene>
<evidence type="ECO:0000313" key="3">
    <source>
        <dbReference type="Proteomes" id="UP001154114"/>
    </source>
</evidence>
<accession>A0A9P0FSF3</accession>
<reference evidence="2" key="1">
    <citation type="submission" date="2021-12" db="EMBL/GenBank/DDBJ databases">
        <authorList>
            <person name="King R."/>
        </authorList>
    </citation>
    <scope>NUCLEOTIDE SEQUENCE</scope>
</reference>
<dbReference type="AlphaFoldDB" id="A0A9P0FSF3"/>
<feature type="region of interest" description="Disordered" evidence="1">
    <location>
        <begin position="43"/>
        <end position="108"/>
    </location>
</feature>
<feature type="compositionally biased region" description="Basic and acidic residues" evidence="1">
    <location>
        <begin position="50"/>
        <end position="68"/>
    </location>
</feature>
<feature type="region of interest" description="Disordered" evidence="1">
    <location>
        <begin position="201"/>
        <end position="256"/>
    </location>
</feature>
<dbReference type="EMBL" id="LR824004">
    <property type="protein sequence ID" value="CAH0577916.1"/>
    <property type="molecule type" value="Genomic_DNA"/>
</dbReference>
<evidence type="ECO:0000256" key="1">
    <source>
        <dbReference type="SAM" id="MobiDB-lite"/>
    </source>
</evidence>
<keyword evidence="3" id="KW-1185">Reference proteome</keyword>
<evidence type="ECO:0000313" key="2">
    <source>
        <dbReference type="EMBL" id="CAH0577916.1"/>
    </source>
</evidence>
<feature type="compositionally biased region" description="Low complexity" evidence="1">
    <location>
        <begin position="213"/>
        <end position="228"/>
    </location>
</feature>